<geneLocation type="plasmid" evidence="3">
    <name>prapfh23d</name>
</geneLocation>
<feature type="compositionally biased region" description="Basic and acidic residues" evidence="1">
    <location>
        <begin position="15"/>
        <end position="32"/>
    </location>
</feature>
<keyword evidence="3" id="KW-1185">Reference proteome</keyword>
<sequence>MASPWNFFARLVSAGRERKREQGSTNEVKPDTLDIAGLTEAGARESLNSADRPTTGGIHRHDQAVAISAERMRSEEAASDAPDQVDREVPKIVEAADPALSDGLDVDLAAAHSVTDIDRAVEAAPRKQRSRRKKAVAILKVSHTDEISLDEEIRVLRGELARKLKLQNAQLRTMLERCERSNCRDATR</sequence>
<gene>
    <name evidence="2" type="ORF">CO657_32520</name>
</gene>
<accession>A0AAE5WU40</accession>
<dbReference type="AlphaFoldDB" id="A0AAE5WU40"/>
<feature type="region of interest" description="Disordered" evidence="1">
    <location>
        <begin position="14"/>
        <end position="60"/>
    </location>
</feature>
<evidence type="ECO:0000256" key="1">
    <source>
        <dbReference type="SAM" id="MobiDB-lite"/>
    </source>
</evidence>
<dbReference type="Proteomes" id="UP000220927">
    <property type="component" value="Plasmid pRapFH23d"/>
</dbReference>
<reference evidence="2 3" key="1">
    <citation type="submission" date="2019-01" db="EMBL/GenBank/DDBJ databases">
        <title>Genomic insights into the origins and evolution of symbiotic genes in the Phaseolus vulgaris microsymbionts.</title>
        <authorList>
            <person name="Tong W."/>
        </authorList>
    </citation>
    <scope>NUCLEOTIDE SEQUENCE [LARGE SCALE GENOMIC DNA]</scope>
    <source>
        <strain evidence="2 3">FH23</strain>
        <plasmid evidence="3">prapfh23d</plasmid>
    </source>
</reference>
<dbReference type="EMBL" id="CP035002">
    <property type="protein sequence ID" value="QAS82553.1"/>
    <property type="molecule type" value="Genomic_DNA"/>
</dbReference>
<keyword evidence="2" id="KW-0614">Plasmid</keyword>
<dbReference type="RefSeq" id="WP_054186285.1">
    <property type="nucleotide sequence ID" value="NZ_CP035002.1"/>
</dbReference>
<dbReference type="KEGG" id="rad:CO657_32520"/>
<proteinExistence type="predicted"/>
<evidence type="ECO:0000313" key="3">
    <source>
        <dbReference type="Proteomes" id="UP000220927"/>
    </source>
</evidence>
<organism evidence="2 3">
    <name type="scientific">Rhizobium acidisoli</name>
    <dbReference type="NCBI Taxonomy" id="1538158"/>
    <lineage>
        <taxon>Bacteria</taxon>
        <taxon>Pseudomonadati</taxon>
        <taxon>Pseudomonadota</taxon>
        <taxon>Alphaproteobacteria</taxon>
        <taxon>Hyphomicrobiales</taxon>
        <taxon>Rhizobiaceae</taxon>
        <taxon>Rhizobium/Agrobacterium group</taxon>
        <taxon>Rhizobium</taxon>
    </lineage>
</organism>
<protein>
    <submittedName>
        <fullName evidence="2">Uncharacterized protein</fullName>
    </submittedName>
</protein>
<evidence type="ECO:0000313" key="2">
    <source>
        <dbReference type="EMBL" id="QAS82553.1"/>
    </source>
</evidence>
<name>A0AAE5WU40_9HYPH</name>